<name>A0A193C6C3_AMYOR</name>
<evidence type="ECO:0000313" key="3">
    <source>
        <dbReference type="Proteomes" id="UP000093695"/>
    </source>
</evidence>
<dbReference type="Proteomes" id="UP000093695">
    <property type="component" value="Chromosome"/>
</dbReference>
<proteinExistence type="predicted"/>
<reference evidence="2 3" key="1">
    <citation type="journal article" date="2015" name="Genome Announc.">
        <title>Draft Genome Sequence of Norvancomycin-Producing Strain Amycolatopsis orientalis CPCC200066.</title>
        <authorList>
            <person name="Lei X."/>
            <person name="Yuan F."/>
            <person name="Shi Y."/>
            <person name="Li X."/>
            <person name="Wang L."/>
            <person name="Hong B."/>
        </authorList>
    </citation>
    <scope>NUCLEOTIDE SEQUENCE [LARGE SCALE GENOMIC DNA]</scope>
    <source>
        <strain evidence="2 3">B-37</strain>
    </source>
</reference>
<feature type="chain" id="PRO_5008256442" evidence="1">
    <location>
        <begin position="27"/>
        <end position="113"/>
    </location>
</feature>
<dbReference type="KEGG" id="aori:SD37_33430"/>
<feature type="signal peptide" evidence="1">
    <location>
        <begin position="1"/>
        <end position="26"/>
    </location>
</feature>
<dbReference type="AlphaFoldDB" id="A0A193C6C3"/>
<dbReference type="RefSeq" id="WP_044851510.1">
    <property type="nucleotide sequence ID" value="NZ_CP016174.1"/>
</dbReference>
<keyword evidence="1" id="KW-0732">Signal</keyword>
<organism evidence="2 3">
    <name type="scientific">Amycolatopsis orientalis</name>
    <name type="common">Nocardia orientalis</name>
    <dbReference type="NCBI Taxonomy" id="31958"/>
    <lineage>
        <taxon>Bacteria</taxon>
        <taxon>Bacillati</taxon>
        <taxon>Actinomycetota</taxon>
        <taxon>Actinomycetes</taxon>
        <taxon>Pseudonocardiales</taxon>
        <taxon>Pseudonocardiaceae</taxon>
        <taxon>Amycolatopsis</taxon>
    </lineage>
</organism>
<gene>
    <name evidence="2" type="ORF">SD37_33430</name>
</gene>
<keyword evidence="3" id="KW-1185">Reference proteome</keyword>
<evidence type="ECO:0000313" key="2">
    <source>
        <dbReference type="EMBL" id="ANN20027.1"/>
    </source>
</evidence>
<evidence type="ECO:0000256" key="1">
    <source>
        <dbReference type="SAM" id="SignalP"/>
    </source>
</evidence>
<accession>A0A193C6C3</accession>
<dbReference type="EMBL" id="CP016174">
    <property type="protein sequence ID" value="ANN20027.1"/>
    <property type="molecule type" value="Genomic_DNA"/>
</dbReference>
<sequence length="113" mass="12102">MRSHTIRVALASVLALASTPAGTASADEQEFLYRYYDDQQELQAGSLVDPPEGECIEIPEVAAGTGSAFRPENWTESIAKVYDESGCAGIPSFSLRPSGQGSDLVTFRSVVFI</sequence>
<protein>
    <submittedName>
        <fullName evidence="2">Uncharacterized protein</fullName>
    </submittedName>
</protein>